<dbReference type="AlphaFoldDB" id="A0A382HZE7"/>
<dbReference type="GO" id="GO:0005524">
    <property type="term" value="F:ATP binding"/>
    <property type="evidence" value="ECO:0007669"/>
    <property type="project" value="InterPro"/>
</dbReference>
<feature type="domain" description="AAA+ ATPase" evidence="1">
    <location>
        <begin position="133"/>
        <end position="269"/>
    </location>
</feature>
<dbReference type="Pfam" id="PF01695">
    <property type="entry name" value="IstB_IS21"/>
    <property type="match status" value="1"/>
</dbReference>
<evidence type="ECO:0000313" key="2">
    <source>
        <dbReference type="EMBL" id="SVB92495.1"/>
    </source>
</evidence>
<protein>
    <recommendedName>
        <fullName evidence="1">AAA+ ATPase domain-containing protein</fullName>
    </recommendedName>
</protein>
<dbReference type="CDD" id="cd00009">
    <property type="entry name" value="AAA"/>
    <property type="match status" value="1"/>
</dbReference>
<name>A0A382HZE7_9ZZZZ</name>
<dbReference type="Gene3D" id="3.40.50.300">
    <property type="entry name" value="P-loop containing nucleotide triphosphate hydrolases"/>
    <property type="match status" value="1"/>
</dbReference>
<evidence type="ECO:0000259" key="1">
    <source>
        <dbReference type="SMART" id="SM00382"/>
    </source>
</evidence>
<dbReference type="PANTHER" id="PTHR30050">
    <property type="entry name" value="CHROMOSOMAL REPLICATION INITIATOR PROTEIN DNAA"/>
    <property type="match status" value="1"/>
</dbReference>
<dbReference type="SUPFAM" id="SSF52540">
    <property type="entry name" value="P-loop containing nucleoside triphosphate hydrolases"/>
    <property type="match status" value="1"/>
</dbReference>
<organism evidence="2">
    <name type="scientific">marine metagenome</name>
    <dbReference type="NCBI Taxonomy" id="408172"/>
    <lineage>
        <taxon>unclassified sequences</taxon>
        <taxon>metagenomes</taxon>
        <taxon>ecological metagenomes</taxon>
    </lineage>
</organism>
<dbReference type="SMART" id="SM00382">
    <property type="entry name" value="AAA"/>
    <property type="match status" value="1"/>
</dbReference>
<gene>
    <name evidence="2" type="ORF">METZ01_LOCUS245349</name>
</gene>
<sequence length="281" mass="32121">VSAVDPVPLGPPAPCADCGGHGIRYDPRVEVGRFGQLDVCPCIARLCRCGARQPFQYWDDDSQRRWCPCQSARRRLAHVKELFRQAEVPSRFGYKFRDDFHSDGPDGTQLQVARRARTVLDYLTALVDDDREPQRGYLLLGPPGTGKTLLACILLNELLLHQARPGRFVNLSRKFFQQLRDTYSQDSAQYGKTFQILEHLCNVPYLVLDDFGVQRGTEWETEMLYDLVDARYGDENFTVVTTNQSRTELEEVAGGRVLSRLLEMCYVVDMQGQDYRQFLIS</sequence>
<reference evidence="2" key="1">
    <citation type="submission" date="2018-05" db="EMBL/GenBank/DDBJ databases">
        <authorList>
            <person name="Lanie J.A."/>
            <person name="Ng W.-L."/>
            <person name="Kazmierczak K.M."/>
            <person name="Andrzejewski T.M."/>
            <person name="Davidsen T.M."/>
            <person name="Wayne K.J."/>
            <person name="Tettelin H."/>
            <person name="Glass J.I."/>
            <person name="Rusch D."/>
            <person name="Podicherti R."/>
            <person name="Tsui H.-C.T."/>
            <person name="Winkler M.E."/>
        </authorList>
    </citation>
    <scope>NUCLEOTIDE SEQUENCE</scope>
</reference>
<dbReference type="GO" id="GO:0006260">
    <property type="term" value="P:DNA replication"/>
    <property type="evidence" value="ECO:0007669"/>
    <property type="project" value="TreeGrafter"/>
</dbReference>
<dbReference type="InterPro" id="IPR027417">
    <property type="entry name" value="P-loop_NTPase"/>
</dbReference>
<dbReference type="InterPro" id="IPR002611">
    <property type="entry name" value="IstB_ATP-bd"/>
</dbReference>
<proteinExistence type="predicted"/>
<accession>A0A382HZE7</accession>
<dbReference type="InterPro" id="IPR003593">
    <property type="entry name" value="AAA+_ATPase"/>
</dbReference>
<feature type="non-terminal residue" evidence="2">
    <location>
        <position position="1"/>
    </location>
</feature>
<dbReference type="PANTHER" id="PTHR30050:SF4">
    <property type="entry name" value="ATP-BINDING PROTEIN RV3427C IN INSERTION SEQUENCE-RELATED"/>
    <property type="match status" value="1"/>
</dbReference>
<dbReference type="EMBL" id="UINC01064134">
    <property type="protein sequence ID" value="SVB92495.1"/>
    <property type="molecule type" value="Genomic_DNA"/>
</dbReference>